<feature type="domain" description="NADH:ubiquinone oxidoreductase 30kDa subunit" evidence="7">
    <location>
        <begin position="111"/>
        <end position="226"/>
    </location>
</feature>
<feature type="compositionally biased region" description="Basic and acidic residues" evidence="6">
    <location>
        <begin position="1"/>
        <end position="35"/>
    </location>
</feature>
<dbReference type="EC" id="7.1.1.-" evidence="3"/>
<dbReference type="NCBIfam" id="TIGR01961">
    <property type="entry name" value="NuoC_fam"/>
    <property type="match status" value="1"/>
</dbReference>
<evidence type="ECO:0000256" key="5">
    <source>
        <dbReference type="RuleBase" id="RU003582"/>
    </source>
</evidence>
<name>A0A235B831_9BACL</name>
<sequence length="231" mass="26296">MTDRERNGQRDRGERENPTPKEAGNREKDAGEAKTKAAAAAKAKAAAAGKAKAAGAKRPSPRKKKKEEPLEPSPKQPLLDQYVQTVTEKVGKETVEESYINRPNGHLPSMVIKNDRWAETARLLREEESFAFDYLQNLSGVDYEEHMEVVYHLYSMKHRQGLCIRVKTDREGASVPSVTEIWPAAGWNEREVYDLLGIDFPGHSDLRRILMPDDWVGHPLRKDYEPYDREV</sequence>
<dbReference type="AlphaFoldDB" id="A0A235B831"/>
<accession>A0A235B831</accession>
<keyword evidence="3" id="KW-1003">Cell membrane</keyword>
<dbReference type="Proteomes" id="UP000215459">
    <property type="component" value="Unassembled WGS sequence"/>
</dbReference>
<evidence type="ECO:0000313" key="9">
    <source>
        <dbReference type="Proteomes" id="UP000215459"/>
    </source>
</evidence>
<dbReference type="Gene3D" id="3.30.460.80">
    <property type="entry name" value="NADH:ubiquinone oxidoreductase, 30kDa subunit"/>
    <property type="match status" value="1"/>
</dbReference>
<evidence type="ECO:0000313" key="8">
    <source>
        <dbReference type="EMBL" id="OYD08017.1"/>
    </source>
</evidence>
<dbReference type="GO" id="GO:0005886">
    <property type="term" value="C:plasma membrane"/>
    <property type="evidence" value="ECO:0007669"/>
    <property type="project" value="UniProtKB-SubCell"/>
</dbReference>
<dbReference type="GO" id="GO:0050136">
    <property type="term" value="F:NADH dehydrogenase (quinone) (non-electrogenic) activity"/>
    <property type="evidence" value="ECO:0007669"/>
    <property type="project" value="UniProtKB-UniRule"/>
</dbReference>
<dbReference type="RefSeq" id="WP_094264052.1">
    <property type="nucleotide sequence ID" value="NZ_NOWF01000004.1"/>
</dbReference>
<protein>
    <recommendedName>
        <fullName evidence="3">NADH-quinone oxidoreductase subunit C</fullName>
        <ecNumber evidence="3">7.1.1.-</ecNumber>
    </recommendedName>
    <alternativeName>
        <fullName evidence="3">NADH dehydrogenase I subunit C</fullName>
    </alternativeName>
    <alternativeName>
        <fullName evidence="3">NDH-1 subunit C</fullName>
    </alternativeName>
</protein>
<dbReference type="OrthoDB" id="9803286at2"/>
<keyword evidence="3 5" id="KW-0874">Quinone</keyword>
<evidence type="ECO:0000256" key="4">
    <source>
        <dbReference type="RuleBase" id="RU003456"/>
    </source>
</evidence>
<feature type="region of interest" description="Disordered" evidence="6">
    <location>
        <begin position="1"/>
        <end position="80"/>
    </location>
</feature>
<dbReference type="InterPro" id="IPR001268">
    <property type="entry name" value="NADH_UbQ_OxRdtase_30kDa_su"/>
</dbReference>
<keyword evidence="2 3" id="KW-0813">Transport</keyword>
<proteinExistence type="inferred from homology"/>
<evidence type="ECO:0000256" key="2">
    <source>
        <dbReference type="ARBA" id="ARBA00022448"/>
    </source>
</evidence>
<dbReference type="GO" id="GO:0048038">
    <property type="term" value="F:quinone binding"/>
    <property type="evidence" value="ECO:0007669"/>
    <property type="project" value="UniProtKB-KW"/>
</dbReference>
<organism evidence="8 9">
    <name type="scientific">Paludifilum halophilum</name>
    <dbReference type="NCBI Taxonomy" id="1642702"/>
    <lineage>
        <taxon>Bacteria</taxon>
        <taxon>Bacillati</taxon>
        <taxon>Bacillota</taxon>
        <taxon>Bacilli</taxon>
        <taxon>Bacillales</taxon>
        <taxon>Thermoactinomycetaceae</taxon>
        <taxon>Paludifilum</taxon>
    </lineage>
</organism>
<comment type="subcellular location">
    <subcellularLocation>
        <location evidence="3">Cell membrane</location>
        <topology evidence="3">Peripheral membrane protein</topology>
        <orientation evidence="3">Cytoplasmic side</orientation>
    </subcellularLocation>
</comment>
<feature type="compositionally biased region" description="Low complexity" evidence="6">
    <location>
        <begin position="36"/>
        <end position="58"/>
    </location>
</feature>
<gene>
    <name evidence="3" type="primary">nuoC</name>
    <name evidence="8" type="ORF">CHM34_07835</name>
</gene>
<dbReference type="Pfam" id="PF00329">
    <property type="entry name" value="Complex1_30kDa"/>
    <property type="match status" value="1"/>
</dbReference>
<dbReference type="InterPro" id="IPR037232">
    <property type="entry name" value="NADH_quin_OxRdtase_su_C/D-like"/>
</dbReference>
<keyword evidence="3 4" id="KW-1278">Translocase</keyword>
<reference evidence="8 9" key="1">
    <citation type="submission" date="2017-07" db="EMBL/GenBank/DDBJ databases">
        <title>The genome sequence of Paludifilum halophilum highlights mechanisms for microbial adaptation to high salt environemnts.</title>
        <authorList>
            <person name="Belbahri L."/>
        </authorList>
    </citation>
    <scope>NUCLEOTIDE SEQUENCE [LARGE SCALE GENOMIC DNA]</scope>
    <source>
        <strain evidence="8 9">DSM 102817</strain>
    </source>
</reference>
<evidence type="ECO:0000256" key="6">
    <source>
        <dbReference type="SAM" id="MobiDB-lite"/>
    </source>
</evidence>
<dbReference type="PANTHER" id="PTHR10884">
    <property type="entry name" value="NADH DEHYDROGENASE UBIQUINONE IRON-SULFUR PROTEIN 3"/>
    <property type="match status" value="1"/>
</dbReference>
<dbReference type="EMBL" id="NOWF01000004">
    <property type="protein sequence ID" value="OYD08017.1"/>
    <property type="molecule type" value="Genomic_DNA"/>
</dbReference>
<dbReference type="PROSITE" id="PS00542">
    <property type="entry name" value="COMPLEX1_30K"/>
    <property type="match status" value="1"/>
</dbReference>
<keyword evidence="3 4" id="KW-0520">NAD</keyword>
<dbReference type="InterPro" id="IPR010218">
    <property type="entry name" value="NADH_DH_suC"/>
</dbReference>
<dbReference type="HAMAP" id="MF_01357">
    <property type="entry name" value="NDH1_NuoC"/>
    <property type="match status" value="1"/>
</dbReference>
<evidence type="ECO:0000259" key="7">
    <source>
        <dbReference type="Pfam" id="PF00329"/>
    </source>
</evidence>
<comment type="catalytic activity">
    <reaction evidence="3 5">
        <text>a quinone + NADH + 5 H(+)(in) = a quinol + NAD(+) + 4 H(+)(out)</text>
        <dbReference type="Rhea" id="RHEA:57888"/>
        <dbReference type="ChEBI" id="CHEBI:15378"/>
        <dbReference type="ChEBI" id="CHEBI:24646"/>
        <dbReference type="ChEBI" id="CHEBI:57540"/>
        <dbReference type="ChEBI" id="CHEBI:57945"/>
        <dbReference type="ChEBI" id="CHEBI:132124"/>
    </reaction>
</comment>
<comment type="subunit">
    <text evidence="3">NDH-1 is composed of 14 different subunits. Subunits NuoB, C, D, E, F, and G constitute the peripheral sector of the complex.</text>
</comment>
<dbReference type="GO" id="GO:0008137">
    <property type="term" value="F:NADH dehydrogenase (ubiquinone) activity"/>
    <property type="evidence" value="ECO:0007669"/>
    <property type="project" value="InterPro"/>
</dbReference>
<dbReference type="SUPFAM" id="SSF143243">
    <property type="entry name" value="Nqo5-like"/>
    <property type="match status" value="1"/>
</dbReference>
<dbReference type="InterPro" id="IPR020396">
    <property type="entry name" value="NADH_UbQ_OxRdtase_CS"/>
</dbReference>
<comment type="caution">
    <text evidence="8">The sequence shown here is derived from an EMBL/GenBank/DDBJ whole genome shotgun (WGS) entry which is preliminary data.</text>
</comment>
<evidence type="ECO:0000256" key="1">
    <source>
        <dbReference type="ARBA" id="ARBA00007569"/>
    </source>
</evidence>
<comment type="similarity">
    <text evidence="1 3 4">Belongs to the complex I 30 kDa subunit family.</text>
</comment>
<dbReference type="PANTHER" id="PTHR10884:SF14">
    <property type="entry name" value="NADH DEHYDROGENASE [UBIQUINONE] IRON-SULFUR PROTEIN 3, MITOCHONDRIAL"/>
    <property type="match status" value="1"/>
</dbReference>
<keyword evidence="9" id="KW-1185">Reference proteome</keyword>
<evidence type="ECO:0000256" key="3">
    <source>
        <dbReference type="HAMAP-Rule" id="MF_01357"/>
    </source>
</evidence>
<keyword evidence="3" id="KW-0472">Membrane</keyword>
<comment type="function">
    <text evidence="3">NDH-1 shuttles electrons from NADH, via FMN and iron-sulfur (Fe-S) centers, to quinones in the respiratory chain. The immediate electron acceptor for the enzyme in this species is believed to be a menaquinone. Couples the redox reaction to proton translocation (for every two electrons transferred, four hydrogen ions are translocated across the cytoplasmic membrane), and thus conserves the redox energy in a proton gradient.</text>
</comment>